<feature type="region of interest" description="Disordered" evidence="3">
    <location>
        <begin position="701"/>
        <end position="731"/>
    </location>
</feature>
<comment type="caution">
    <text evidence="5">The sequence shown here is derived from an EMBL/GenBank/DDBJ whole genome shotgun (WGS) entry which is preliminary data.</text>
</comment>
<keyword evidence="1" id="KW-0547">Nucleotide-binding</keyword>
<dbReference type="InterPro" id="IPR011009">
    <property type="entry name" value="Kinase-like_dom_sf"/>
</dbReference>
<feature type="region of interest" description="Disordered" evidence="3">
    <location>
        <begin position="1232"/>
        <end position="1277"/>
    </location>
</feature>
<proteinExistence type="predicted"/>
<feature type="compositionally biased region" description="Gly residues" evidence="3">
    <location>
        <begin position="1267"/>
        <end position="1277"/>
    </location>
</feature>
<organism evidence="5 6">
    <name type="scientific">Chlamydomonas incerta</name>
    <dbReference type="NCBI Taxonomy" id="51695"/>
    <lineage>
        <taxon>Eukaryota</taxon>
        <taxon>Viridiplantae</taxon>
        <taxon>Chlorophyta</taxon>
        <taxon>core chlorophytes</taxon>
        <taxon>Chlorophyceae</taxon>
        <taxon>CS clade</taxon>
        <taxon>Chlamydomonadales</taxon>
        <taxon>Chlamydomonadaceae</taxon>
        <taxon>Chlamydomonas</taxon>
    </lineage>
</organism>
<dbReference type="EMBL" id="JAEHOC010000027">
    <property type="protein sequence ID" value="KAG2430423.1"/>
    <property type="molecule type" value="Genomic_DNA"/>
</dbReference>
<feature type="compositionally biased region" description="Low complexity" evidence="3">
    <location>
        <begin position="327"/>
        <end position="337"/>
    </location>
</feature>
<feature type="region of interest" description="Disordered" evidence="3">
    <location>
        <begin position="1609"/>
        <end position="1638"/>
    </location>
</feature>
<feature type="region of interest" description="Disordered" evidence="3">
    <location>
        <begin position="1711"/>
        <end position="1731"/>
    </location>
</feature>
<feature type="compositionally biased region" description="Low complexity" evidence="3">
    <location>
        <begin position="504"/>
        <end position="521"/>
    </location>
</feature>
<dbReference type="GO" id="GO:0004672">
    <property type="term" value="F:protein kinase activity"/>
    <property type="evidence" value="ECO:0007669"/>
    <property type="project" value="InterPro"/>
</dbReference>
<keyword evidence="6" id="KW-1185">Reference proteome</keyword>
<feature type="compositionally biased region" description="Gly residues" evidence="3">
    <location>
        <begin position="522"/>
        <end position="531"/>
    </location>
</feature>
<feature type="region of interest" description="Disordered" evidence="3">
    <location>
        <begin position="384"/>
        <end position="421"/>
    </location>
</feature>
<dbReference type="PANTHER" id="PTHR24055">
    <property type="entry name" value="MITOGEN-ACTIVATED PROTEIN KINASE"/>
    <property type="match status" value="1"/>
</dbReference>
<feature type="region of interest" description="Disordered" evidence="3">
    <location>
        <begin position="745"/>
        <end position="766"/>
    </location>
</feature>
<dbReference type="InterPro" id="IPR000719">
    <property type="entry name" value="Prot_kinase_dom"/>
</dbReference>
<feature type="region of interest" description="Disordered" evidence="3">
    <location>
        <begin position="501"/>
        <end position="531"/>
    </location>
</feature>
<feature type="compositionally biased region" description="Low complexity" evidence="3">
    <location>
        <begin position="398"/>
        <end position="415"/>
    </location>
</feature>
<gene>
    <name evidence="5" type="ORF">HXX76_009948</name>
</gene>
<dbReference type="Gene3D" id="1.10.510.10">
    <property type="entry name" value="Transferase(Phosphotransferase) domain 1"/>
    <property type="match status" value="1"/>
</dbReference>
<dbReference type="OrthoDB" id="549400at2759"/>
<dbReference type="Pfam" id="PF00069">
    <property type="entry name" value="Pkinase"/>
    <property type="match status" value="1"/>
</dbReference>
<dbReference type="PROSITE" id="PS50011">
    <property type="entry name" value="PROTEIN_KINASE_DOM"/>
    <property type="match status" value="1"/>
</dbReference>
<dbReference type="FunFam" id="1.10.510.10:FF:000980">
    <property type="entry name" value="Predicted protein"/>
    <property type="match status" value="1"/>
</dbReference>
<dbReference type="Proteomes" id="UP000650467">
    <property type="component" value="Unassembled WGS sequence"/>
</dbReference>
<feature type="compositionally biased region" description="Low complexity" evidence="3">
    <location>
        <begin position="1238"/>
        <end position="1249"/>
    </location>
</feature>
<evidence type="ECO:0000259" key="4">
    <source>
        <dbReference type="PROSITE" id="PS50011"/>
    </source>
</evidence>
<feature type="compositionally biased region" description="Gly residues" evidence="3">
    <location>
        <begin position="302"/>
        <end position="311"/>
    </location>
</feature>
<feature type="region of interest" description="Disordered" evidence="3">
    <location>
        <begin position="302"/>
        <end position="337"/>
    </location>
</feature>
<dbReference type="GO" id="GO:0005524">
    <property type="term" value="F:ATP binding"/>
    <property type="evidence" value="ECO:0007669"/>
    <property type="project" value="UniProtKB-KW"/>
</dbReference>
<sequence length="1851" mass="180823">MDEYTYIRTCGEGAYGDVWLTRRADGVLVAVKVFKQAHEDAEIKALAKREARILQNLKHINIVRVFEFCERSVFDELDANPYGLPSRATKLLAWQLLHAAAYLHDRKQICHRDIKPANILLTGDGVLKLCDFGFARDVPHGGKAAGVGPRDLAAAMSTYVVTRWYRPPEVLVSDAYGPPVDIWSIGCTIAEIATGRPLFPGKSTADQLWRIMRCLGPLTPGQTARMLSDRRLRGATVPPLHKTLRQRLPELEPRLFQLVEACLAPEPRQRPTAAELLAFPYFWDVPQLVAGTALAELYSGKGGVGQQGGRAGARPAGQGQIPGQGVGQQRAPGQTAAASAAPVAAAAAQAPSSVDTPVGVSVMQMSARQLAKLQQGLHLHHLEQQEQQEDAAARKAQEGTAAAAAIATAQTNPRASSSKPLPKLQISAGALEVVNLQQQLQTTQQAAAPLSTSGAPSTAVAAATPADADAVADAPGKAGTAATAPAAAAGAEGSAMDIDGECLQAAPGGNSGQPQQQQLKSGAGGAPGGGAASVGVDSVMQEMAAAATAAATAAARSSGREHARDIGQQGAVGDDSDGGGEPQHQRRRLLDPAAAAAAAGGGQMPGTAAAAAAMAAAAVAAATASDCSPHACLVDTQSLEHHFEDAAAMEGAVCRDAAGENARGEVASELDEMPPAALLCSITGTQHIAEALAAVEHGDQPETLAGPHTAGSSDTRGGSSTADGGSCGVAGGSLPGPRVLQALAGSQKARWGGEARASDASADPGLRALQLPPARGISTVAELTPPAHPPVPAPVTAPALPAAAGSVAAAAAAPVVQSLMNAVTARGSTSHSATAGASAATATTEDDCHESERYDGLAELRGSTAGRTSRATANPIMLQYQPYMVAAAGGGEGAGAARGSESGRFGVLPLGSSGPLGSLMGGDRTSAATAITLSSALPAALGQQDGCTGDGGLSGFGSASALSFATNNRYTGPAVGESWHTSQPKATLPAWASPSPFSADAATAAPSGGRGAAAHGAAVSAAGGPTGAASLTGEHTHGSGGGDSTQSDTRLLRLASSGVVAGHSHLGAGMRTAMERRAAAAAAAAAAASTNGAAAGRSMAWPHRGRGAQIAAYRVSASGSLARLPEGVVVAADDTASPLSPSDAPGASAFSGPLFRSQDMAAGGGGAGGRSLLAATMAARVSVGNRIAAQAAYRASVSGVPGASGGSGSGAFAGFPAAGGLLSATGGGGSVGDGGAAAAGARPARPSGLSSFSGAPGMPLSTELLSPGGGGGGLTGGGGGGSCTPSYGNTALHSGQLHSQILNTDYSIPLHDLFMPHGAPELPAYAGLLPPHRRPPQAASPWAPPSAANSDSLFLLSGLGLPRGTTQTSLPRTHTAGMSDSDRPSPSDGGDPERPSPPGADVDSVMALSPSDGAGGEGGGANGSAKNGGRFWSSLIGRMSMRSSISSSAGAAAGAAAAAAVAAGGSMAGDGYGGARTVSGSAVGGRALLSDSGGGQPPAGQPPGFGQAPVRRSNSKVPAAPAPAARSRLGSGTWGEPPCLAAAGASVGTPAGSGTRGFSGSGVASSVLMQPVQRTAAAAAAGSSASSLNKPIMTGVLSVTAAISRGNQARVNSGGLPAKGDAGSTTGGQPLSAQSPVTPGALLTMGEEKALPATFGGGGGGRVGSESLAVLLGAGVQLMSADGGGGDGGTGPVARPPSCISVLGGTREVAGNNSAVRSGGRPLSGVVSAGVADRPRSSGRVHALPLLAAAVPQVAEHGEHHDPSRAAASQAVAHGAAEAGANGGAAAVAGAGRVSASGAAGQGRAAAVAAIPVQLQDVSGRGTKSSSGIKSLVKGVANVLGLRKPSSRGKA</sequence>
<feature type="compositionally biased region" description="Gly residues" evidence="3">
    <location>
        <begin position="1413"/>
        <end position="1422"/>
    </location>
</feature>
<evidence type="ECO:0000256" key="1">
    <source>
        <dbReference type="ARBA" id="ARBA00022741"/>
    </source>
</evidence>
<dbReference type="Gene3D" id="3.30.200.20">
    <property type="entry name" value="Phosphorylase Kinase, domain 1"/>
    <property type="match status" value="1"/>
</dbReference>
<protein>
    <recommendedName>
        <fullName evidence="4">Protein kinase domain-containing protein</fullName>
    </recommendedName>
</protein>
<accession>A0A835VYD3</accession>
<dbReference type="InterPro" id="IPR008271">
    <property type="entry name" value="Ser/Thr_kinase_AS"/>
</dbReference>
<evidence type="ECO:0000256" key="3">
    <source>
        <dbReference type="SAM" id="MobiDB-lite"/>
    </source>
</evidence>
<keyword evidence="2" id="KW-0067">ATP-binding</keyword>
<feature type="region of interest" description="Disordered" evidence="3">
    <location>
        <begin position="1486"/>
        <end position="1532"/>
    </location>
</feature>
<feature type="compositionally biased region" description="Polar residues" evidence="3">
    <location>
        <begin position="710"/>
        <end position="723"/>
    </location>
</feature>
<dbReference type="PROSITE" id="PS00108">
    <property type="entry name" value="PROTEIN_KINASE_ST"/>
    <property type="match status" value="1"/>
</dbReference>
<feature type="compositionally biased region" description="Low complexity" evidence="3">
    <location>
        <begin position="1336"/>
        <end position="1360"/>
    </location>
</feature>
<dbReference type="SMART" id="SM00220">
    <property type="entry name" value="S_TKc"/>
    <property type="match status" value="1"/>
</dbReference>
<reference evidence="5" key="1">
    <citation type="journal article" date="2020" name="bioRxiv">
        <title>Comparative genomics of Chlamydomonas.</title>
        <authorList>
            <person name="Craig R.J."/>
            <person name="Hasan A.R."/>
            <person name="Ness R.W."/>
            <person name="Keightley P.D."/>
        </authorList>
    </citation>
    <scope>NUCLEOTIDE SEQUENCE</scope>
    <source>
        <strain evidence="5">SAG 7.73</strain>
    </source>
</reference>
<feature type="domain" description="Protein kinase" evidence="4">
    <location>
        <begin position="4"/>
        <end position="282"/>
    </location>
</feature>
<name>A0A835VYD3_CHLIN</name>
<feature type="compositionally biased region" description="Low complexity" evidence="3">
    <location>
        <begin position="829"/>
        <end position="843"/>
    </location>
</feature>
<evidence type="ECO:0000256" key="2">
    <source>
        <dbReference type="ARBA" id="ARBA00022840"/>
    </source>
</evidence>
<feature type="region of interest" description="Disordered" evidence="3">
    <location>
        <begin position="1326"/>
        <end position="1428"/>
    </location>
</feature>
<feature type="compositionally biased region" description="Polar residues" evidence="3">
    <location>
        <begin position="1623"/>
        <end position="1637"/>
    </location>
</feature>
<feature type="region of interest" description="Disordered" evidence="3">
    <location>
        <begin position="999"/>
        <end position="1047"/>
    </location>
</feature>
<dbReference type="SUPFAM" id="SSF56112">
    <property type="entry name" value="Protein kinase-like (PK-like)"/>
    <property type="match status" value="1"/>
</dbReference>
<dbReference type="InterPro" id="IPR050117">
    <property type="entry name" value="MAPK"/>
</dbReference>
<evidence type="ECO:0000313" key="6">
    <source>
        <dbReference type="Proteomes" id="UP000650467"/>
    </source>
</evidence>
<evidence type="ECO:0000313" key="5">
    <source>
        <dbReference type="EMBL" id="KAG2430423.1"/>
    </source>
</evidence>
<feature type="region of interest" description="Disordered" evidence="3">
    <location>
        <begin position="556"/>
        <end position="587"/>
    </location>
</feature>
<feature type="compositionally biased region" description="Low complexity" evidence="3">
    <location>
        <begin position="1001"/>
        <end position="1023"/>
    </location>
</feature>
<feature type="region of interest" description="Disordered" evidence="3">
    <location>
        <begin position="829"/>
        <end position="849"/>
    </location>
</feature>